<evidence type="ECO:0000256" key="4">
    <source>
        <dbReference type="ARBA" id="ARBA00022723"/>
    </source>
</evidence>
<evidence type="ECO:0000313" key="13">
    <source>
        <dbReference type="Proteomes" id="UP000664414"/>
    </source>
</evidence>
<comment type="function">
    <text evidence="10">Necessary for normal cell division and for the maintenance of normal septation.</text>
</comment>
<name>A0A8J7TUK1_9PROT</name>
<evidence type="ECO:0000256" key="1">
    <source>
        <dbReference type="ARBA" id="ARBA00001946"/>
    </source>
</evidence>
<dbReference type="InterPro" id="IPR006073">
    <property type="entry name" value="GTP-bd"/>
</dbReference>
<dbReference type="GO" id="GO:0005829">
    <property type="term" value="C:cytosol"/>
    <property type="evidence" value="ECO:0007669"/>
    <property type="project" value="TreeGrafter"/>
</dbReference>
<dbReference type="Pfam" id="PF01926">
    <property type="entry name" value="MMR_HSR1"/>
    <property type="match status" value="1"/>
</dbReference>
<dbReference type="InterPro" id="IPR027417">
    <property type="entry name" value="P-loop_NTPase"/>
</dbReference>
<dbReference type="GO" id="GO:0005525">
    <property type="term" value="F:GTP binding"/>
    <property type="evidence" value="ECO:0007669"/>
    <property type="project" value="UniProtKB-UniRule"/>
</dbReference>
<evidence type="ECO:0000256" key="10">
    <source>
        <dbReference type="HAMAP-Rule" id="MF_00321"/>
    </source>
</evidence>
<evidence type="ECO:0000313" key="12">
    <source>
        <dbReference type="EMBL" id="MBN9413257.1"/>
    </source>
</evidence>
<dbReference type="AlphaFoldDB" id="A0A8J7TUK1"/>
<dbReference type="CDD" id="cd01876">
    <property type="entry name" value="YihA_EngB"/>
    <property type="match status" value="1"/>
</dbReference>
<keyword evidence="7 10" id="KW-0342">GTP-binding</keyword>
<evidence type="ECO:0000256" key="6">
    <source>
        <dbReference type="ARBA" id="ARBA00022842"/>
    </source>
</evidence>
<dbReference type="PANTHER" id="PTHR11649">
    <property type="entry name" value="MSS1/TRME-RELATED GTP-BINDING PROTEIN"/>
    <property type="match status" value="1"/>
</dbReference>
<comment type="caution">
    <text evidence="12">The sequence shown here is derived from an EMBL/GenBank/DDBJ whole genome shotgun (WGS) entry which is preliminary data.</text>
</comment>
<evidence type="ECO:0000256" key="3">
    <source>
        <dbReference type="ARBA" id="ARBA00022618"/>
    </source>
</evidence>
<keyword evidence="5 10" id="KW-0547">Nucleotide-binding</keyword>
<dbReference type="PROSITE" id="PS51706">
    <property type="entry name" value="G_ENGB"/>
    <property type="match status" value="1"/>
</dbReference>
<feature type="domain" description="EngB-type G" evidence="11">
    <location>
        <begin position="36"/>
        <end position="209"/>
    </location>
</feature>
<keyword evidence="4" id="KW-0479">Metal-binding</keyword>
<dbReference type="EMBL" id="JAFKGL010000019">
    <property type="protein sequence ID" value="MBN9413257.1"/>
    <property type="molecule type" value="Genomic_DNA"/>
</dbReference>
<accession>A0A8J7TUK1</accession>
<comment type="similarity">
    <text evidence="2 10">Belongs to the TRAFAC class TrmE-Era-EngA-EngB-Septin-like GTPase superfamily. EngB GTPase family.</text>
</comment>
<evidence type="ECO:0000256" key="2">
    <source>
        <dbReference type="ARBA" id="ARBA00009638"/>
    </source>
</evidence>
<evidence type="ECO:0000256" key="9">
    <source>
        <dbReference type="ARBA" id="ARBA00023306"/>
    </source>
</evidence>
<keyword evidence="8 10" id="KW-0717">Septation</keyword>
<sequence>MAENSEKDGKFLARLFGAEVQFMRGVNRLEDLLPLSLPEIAFAGRSNVGKSSLINAVLGRRDVARTSNTPGRTQEVNFFDLAKTLILVDLPGYGYARESKSKIKAWNELIRLYLRGRASLKRVFLLIDSRHGLKANDQEIMEMLDEAAVSYQLVLTKCDKLKSLEVERVLKLTSQEAVKHAAAFSEVLTTSSVDKKGIETLRASIAQFA</sequence>
<reference evidence="12" key="1">
    <citation type="submission" date="2021-02" db="EMBL/GenBank/DDBJ databases">
        <title>Thiocyanate and organic carbon inputs drive convergent selection for specific autotrophic Afipia and Thiobacillus strains within complex microbiomes.</title>
        <authorList>
            <person name="Huddy R.J."/>
            <person name="Sachdeva R."/>
            <person name="Kadzinga F."/>
            <person name="Kantor R.S."/>
            <person name="Harrison S.T.L."/>
            <person name="Banfield J.F."/>
        </authorList>
    </citation>
    <scope>NUCLEOTIDE SEQUENCE</scope>
    <source>
        <strain evidence="12">SCN18_10_11_15_R4_P_38_20</strain>
    </source>
</reference>
<dbReference type="GO" id="GO:0000917">
    <property type="term" value="P:division septum assembly"/>
    <property type="evidence" value="ECO:0007669"/>
    <property type="project" value="UniProtKB-KW"/>
</dbReference>
<organism evidence="12 13">
    <name type="scientific">Candidatus Paracaedimonas acanthamoebae</name>
    <dbReference type="NCBI Taxonomy" id="244581"/>
    <lineage>
        <taxon>Bacteria</taxon>
        <taxon>Pseudomonadati</taxon>
        <taxon>Pseudomonadota</taxon>
        <taxon>Alphaproteobacteria</taxon>
        <taxon>Holosporales</taxon>
        <taxon>Caedimonadaceae</taxon>
        <taxon>Candidatus Paracaedimonas</taxon>
    </lineage>
</organism>
<dbReference type="HAMAP" id="MF_00321">
    <property type="entry name" value="GTPase_EngB"/>
    <property type="match status" value="1"/>
</dbReference>
<dbReference type="Gene3D" id="3.40.50.300">
    <property type="entry name" value="P-loop containing nucleotide triphosphate hydrolases"/>
    <property type="match status" value="1"/>
</dbReference>
<keyword evidence="6" id="KW-0460">Magnesium</keyword>
<dbReference type="Proteomes" id="UP000664414">
    <property type="component" value="Unassembled WGS sequence"/>
</dbReference>
<dbReference type="InterPro" id="IPR030393">
    <property type="entry name" value="G_ENGB_dom"/>
</dbReference>
<evidence type="ECO:0000256" key="5">
    <source>
        <dbReference type="ARBA" id="ARBA00022741"/>
    </source>
</evidence>
<dbReference type="InterPro" id="IPR019987">
    <property type="entry name" value="GTP-bd_ribosome_bio_YsxC"/>
</dbReference>
<protein>
    <recommendedName>
        <fullName evidence="10">Probable GTP-binding protein EngB</fullName>
    </recommendedName>
</protein>
<dbReference type="GO" id="GO:0046872">
    <property type="term" value="F:metal ion binding"/>
    <property type="evidence" value="ECO:0007669"/>
    <property type="project" value="UniProtKB-KW"/>
</dbReference>
<gene>
    <name evidence="10" type="primary">engB</name>
    <name evidence="12" type="ORF">J0H12_04965</name>
</gene>
<keyword evidence="3 10" id="KW-0132">Cell division</keyword>
<dbReference type="NCBIfam" id="TIGR03598">
    <property type="entry name" value="GTPase_YsxC"/>
    <property type="match status" value="1"/>
</dbReference>
<evidence type="ECO:0000259" key="11">
    <source>
        <dbReference type="PROSITE" id="PS51706"/>
    </source>
</evidence>
<comment type="cofactor">
    <cofactor evidence="1">
        <name>Mg(2+)</name>
        <dbReference type="ChEBI" id="CHEBI:18420"/>
    </cofactor>
</comment>
<evidence type="ECO:0000256" key="8">
    <source>
        <dbReference type="ARBA" id="ARBA00023210"/>
    </source>
</evidence>
<evidence type="ECO:0000256" key="7">
    <source>
        <dbReference type="ARBA" id="ARBA00023134"/>
    </source>
</evidence>
<dbReference type="PANTHER" id="PTHR11649:SF13">
    <property type="entry name" value="ENGB-TYPE G DOMAIN-CONTAINING PROTEIN"/>
    <property type="match status" value="1"/>
</dbReference>
<dbReference type="SUPFAM" id="SSF52540">
    <property type="entry name" value="P-loop containing nucleoside triphosphate hydrolases"/>
    <property type="match status" value="1"/>
</dbReference>
<proteinExistence type="inferred from homology"/>
<keyword evidence="9 10" id="KW-0131">Cell cycle</keyword>